<dbReference type="SUPFAM" id="SSF50784">
    <property type="entry name" value="Transcription factor IIA (TFIIA), beta-barrel domain"/>
    <property type="match status" value="1"/>
</dbReference>
<dbReference type="InterPro" id="IPR003194">
    <property type="entry name" value="TFIIA_gsu"/>
</dbReference>
<dbReference type="CDD" id="cd10014">
    <property type="entry name" value="TFIIA_gamma_C"/>
    <property type="match status" value="1"/>
</dbReference>
<dbReference type="InterPro" id="IPR015872">
    <property type="entry name" value="TFIIA_gsu_N"/>
</dbReference>
<evidence type="ECO:0000256" key="6">
    <source>
        <dbReference type="PIRNR" id="PIRNR009415"/>
    </source>
</evidence>
<accession>A0A022RBE5</accession>
<dbReference type="GO" id="GO:0051123">
    <property type="term" value="P:RNA polymerase II preinitiation complex assembly"/>
    <property type="evidence" value="ECO:0000318"/>
    <property type="project" value="GO_Central"/>
</dbReference>
<keyword evidence="10" id="KW-1185">Reference proteome</keyword>
<gene>
    <name evidence="9" type="ORF">MIMGU_mgv1a018226mg</name>
</gene>
<keyword evidence="5 6" id="KW-0539">Nucleus</keyword>
<evidence type="ECO:0000259" key="8">
    <source>
        <dbReference type="Pfam" id="PF02751"/>
    </source>
</evidence>
<dbReference type="InterPro" id="IPR009083">
    <property type="entry name" value="TFIIA_a-hlx"/>
</dbReference>
<evidence type="ECO:0000259" key="7">
    <source>
        <dbReference type="Pfam" id="PF02268"/>
    </source>
</evidence>
<dbReference type="EMBL" id="KI630513">
    <property type="protein sequence ID" value="EYU37576.1"/>
    <property type="molecule type" value="Genomic_DNA"/>
</dbReference>
<dbReference type="eggNOG" id="KOG3463">
    <property type="taxonomic scope" value="Eukaryota"/>
</dbReference>
<evidence type="ECO:0000256" key="5">
    <source>
        <dbReference type="ARBA" id="ARBA00023242"/>
    </source>
</evidence>
<dbReference type="Gene3D" id="1.10.287.190">
    <property type="entry name" value="Transcription factor IIA gamma subunit, alpha-helical domain"/>
    <property type="match status" value="1"/>
</dbReference>
<comment type="similarity">
    <text evidence="2 6">Belongs to the TFIIA subunit 2 family.</text>
</comment>
<evidence type="ECO:0000256" key="2">
    <source>
        <dbReference type="ARBA" id="ARBA00007675"/>
    </source>
</evidence>
<comment type="function">
    <text evidence="6">TFIIA is a component of the transcription machinery of RNA polymerase II and plays an important role in transcriptional activation.</text>
</comment>
<name>A0A022RBE5_ERYGU</name>
<protein>
    <recommendedName>
        <fullName evidence="6">Transcription initiation factor IIA subunit 2</fullName>
    </recommendedName>
</protein>
<dbReference type="PhylomeDB" id="A0A022RBE5"/>
<keyword evidence="3 6" id="KW-0805">Transcription regulation</keyword>
<dbReference type="InterPro" id="IPR009088">
    <property type="entry name" value="TFIIA_b-brl"/>
</dbReference>
<sequence length="106" mass="11761">MATLEMYRSSTIGICLSETLDTMVGDGILSPELAYQVLIQFDKSIVEALGSQVNTKVSFKGLIRYYNNVEGVWIFDLRKAQVKIDQGPKIVTSVKVVVCDSKLLTQ</sequence>
<dbReference type="Pfam" id="PF02751">
    <property type="entry name" value="TFIIA_gamma_C"/>
    <property type="match status" value="1"/>
</dbReference>
<dbReference type="InterPro" id="IPR015871">
    <property type="entry name" value="TFIIA_gsu_C"/>
</dbReference>
<reference evidence="9 10" key="1">
    <citation type="journal article" date="2013" name="Proc. Natl. Acad. Sci. U.S.A.">
        <title>Fine-scale variation in meiotic recombination in Mimulus inferred from population shotgun sequencing.</title>
        <authorList>
            <person name="Hellsten U."/>
            <person name="Wright K.M."/>
            <person name="Jenkins J."/>
            <person name="Shu S."/>
            <person name="Yuan Y."/>
            <person name="Wessler S.R."/>
            <person name="Schmutz J."/>
            <person name="Willis J.H."/>
            <person name="Rokhsar D.S."/>
        </authorList>
    </citation>
    <scope>NUCLEOTIDE SEQUENCE [LARGE SCALE GENOMIC DNA]</scope>
    <source>
        <strain evidence="10">cv. DUN x IM62</strain>
    </source>
</reference>
<dbReference type="GO" id="GO:0017025">
    <property type="term" value="F:TBP-class protein binding"/>
    <property type="evidence" value="ECO:0000318"/>
    <property type="project" value="GO_Central"/>
</dbReference>
<dbReference type="GO" id="GO:0016251">
    <property type="term" value="F:RNA polymerase II general transcription initiation factor activity"/>
    <property type="evidence" value="ECO:0000318"/>
    <property type="project" value="GO_Central"/>
</dbReference>
<dbReference type="Gene3D" id="2.30.18.10">
    <property type="entry name" value="Transcription factor IIA (TFIIA), beta-barrel domain"/>
    <property type="match status" value="1"/>
</dbReference>
<evidence type="ECO:0000256" key="3">
    <source>
        <dbReference type="ARBA" id="ARBA00023015"/>
    </source>
</evidence>
<dbReference type="CDD" id="cd10145">
    <property type="entry name" value="TFIIA_gamma_N"/>
    <property type="match status" value="1"/>
</dbReference>
<evidence type="ECO:0000313" key="9">
    <source>
        <dbReference type="EMBL" id="EYU37576.1"/>
    </source>
</evidence>
<comment type="subcellular location">
    <subcellularLocation>
        <location evidence="1 6">Nucleus</location>
    </subcellularLocation>
</comment>
<feature type="domain" description="Transcription initiation factor IIA gamma subunit C-terminal" evidence="8">
    <location>
        <begin position="60"/>
        <end position="101"/>
    </location>
</feature>
<evidence type="ECO:0000256" key="1">
    <source>
        <dbReference type="ARBA" id="ARBA00004123"/>
    </source>
</evidence>
<proteinExistence type="inferred from homology"/>
<evidence type="ECO:0000256" key="4">
    <source>
        <dbReference type="ARBA" id="ARBA00023163"/>
    </source>
</evidence>
<dbReference type="PIRSF" id="PIRSF009415">
    <property type="entry name" value="Hum_TFIIA_gamma"/>
    <property type="match status" value="1"/>
</dbReference>
<dbReference type="SUPFAM" id="SSF47396">
    <property type="entry name" value="Transcription factor IIA (TFIIA), alpha-helical domain"/>
    <property type="match status" value="1"/>
</dbReference>
<keyword evidence="4 6" id="KW-0804">Transcription</keyword>
<organism evidence="9 10">
    <name type="scientific">Erythranthe guttata</name>
    <name type="common">Yellow monkey flower</name>
    <name type="synonym">Mimulus guttatus</name>
    <dbReference type="NCBI Taxonomy" id="4155"/>
    <lineage>
        <taxon>Eukaryota</taxon>
        <taxon>Viridiplantae</taxon>
        <taxon>Streptophyta</taxon>
        <taxon>Embryophyta</taxon>
        <taxon>Tracheophyta</taxon>
        <taxon>Spermatophyta</taxon>
        <taxon>Magnoliopsida</taxon>
        <taxon>eudicotyledons</taxon>
        <taxon>Gunneridae</taxon>
        <taxon>Pentapetalae</taxon>
        <taxon>asterids</taxon>
        <taxon>lamiids</taxon>
        <taxon>Lamiales</taxon>
        <taxon>Phrymaceae</taxon>
        <taxon>Erythranthe</taxon>
    </lineage>
</organism>
<dbReference type="Pfam" id="PF02268">
    <property type="entry name" value="TFIIA_gamma_N"/>
    <property type="match status" value="1"/>
</dbReference>
<dbReference type="GO" id="GO:0005672">
    <property type="term" value="C:transcription factor TFIIA complex"/>
    <property type="evidence" value="ECO:0000318"/>
    <property type="project" value="GO_Central"/>
</dbReference>
<dbReference type="PANTHER" id="PTHR10966">
    <property type="entry name" value="TRANSCRIPTION INITIATION FACTOR IIA SUBUNIT 2"/>
    <property type="match status" value="1"/>
</dbReference>
<evidence type="ECO:0000313" key="10">
    <source>
        <dbReference type="Proteomes" id="UP000030748"/>
    </source>
</evidence>
<feature type="domain" description="Transcription initiation factor IIA gamma subunit N-terminal" evidence="7">
    <location>
        <begin position="4"/>
        <end position="49"/>
    </location>
</feature>
<dbReference type="AlphaFoldDB" id="A0A022RBE5"/>
<dbReference type="Proteomes" id="UP000030748">
    <property type="component" value="Unassembled WGS sequence"/>
</dbReference>
<dbReference type="FunFam" id="1.10.287.190:FF:000001">
    <property type="entry name" value="Transcription initiation factor IIA subunit 2"/>
    <property type="match status" value="1"/>
</dbReference>
<dbReference type="STRING" id="4155.A0A022RBE5"/>